<dbReference type="EMBL" id="OBEI01000014">
    <property type="protein sequence ID" value="SNZ11420.1"/>
    <property type="molecule type" value="Genomic_DNA"/>
</dbReference>
<keyword evidence="2" id="KW-0472">Membrane</keyword>
<name>A0A285NPG7_9AQUI</name>
<sequence length="211" mass="24939">MEKKKVPLEKDVDIEFEYKVYMIYDFLKKNKIFVITGVVLVFLLIFTFFAYKHHKETVLNESSAIVYQIQKAYDSKDYKKVQELVNKLKKEYSGSPFVKLGIAYQLLVKKEKEEIKPEDLNKLQVRVNSDQINAGLTEYRAYLYYRNKQYGKVITTVRPIDQRFYNYVSALMLKGFALKKLGEEDKAVAAFNQVLQLSRYDYFKLIAKENL</sequence>
<dbReference type="InterPro" id="IPR019734">
    <property type="entry name" value="TPR_rpt"/>
</dbReference>
<reference evidence="5" key="1">
    <citation type="submission" date="2017-09" db="EMBL/GenBank/DDBJ databases">
        <authorList>
            <person name="Varghese N."/>
            <person name="Submissions S."/>
        </authorList>
    </citation>
    <scope>NUCLEOTIDE SEQUENCE [LARGE SCALE GENOMIC DNA]</scope>
    <source>
        <strain evidence="5">DSM 15103</strain>
    </source>
</reference>
<dbReference type="RefSeq" id="WP_097001198.1">
    <property type="nucleotide sequence ID" value="NZ_OBEI01000014.1"/>
</dbReference>
<keyword evidence="1" id="KW-0802">TPR repeat</keyword>
<dbReference type="AlphaFoldDB" id="A0A285NPG7"/>
<dbReference type="Pfam" id="PF09976">
    <property type="entry name" value="TPR_21"/>
    <property type="match status" value="1"/>
</dbReference>
<evidence type="ECO:0000313" key="5">
    <source>
        <dbReference type="Proteomes" id="UP000219036"/>
    </source>
</evidence>
<keyword evidence="5" id="KW-1185">Reference proteome</keyword>
<dbReference type="InterPro" id="IPR018704">
    <property type="entry name" value="SecYEG/CpoB_TPR"/>
</dbReference>
<dbReference type="Gene3D" id="1.25.40.10">
    <property type="entry name" value="Tetratricopeptide repeat domain"/>
    <property type="match status" value="1"/>
</dbReference>
<gene>
    <name evidence="4" type="ORF">SAMN06265182_2059</name>
</gene>
<organism evidence="4 5">
    <name type="scientific">Persephonella hydrogeniphila</name>
    <dbReference type="NCBI Taxonomy" id="198703"/>
    <lineage>
        <taxon>Bacteria</taxon>
        <taxon>Pseudomonadati</taxon>
        <taxon>Aquificota</taxon>
        <taxon>Aquificia</taxon>
        <taxon>Aquificales</taxon>
        <taxon>Hydrogenothermaceae</taxon>
        <taxon>Persephonella</taxon>
    </lineage>
</organism>
<evidence type="ECO:0000256" key="1">
    <source>
        <dbReference type="PROSITE-ProRule" id="PRU00339"/>
    </source>
</evidence>
<proteinExistence type="predicted"/>
<dbReference type="SUPFAM" id="SSF48452">
    <property type="entry name" value="TPR-like"/>
    <property type="match status" value="1"/>
</dbReference>
<evidence type="ECO:0000259" key="3">
    <source>
        <dbReference type="Pfam" id="PF09976"/>
    </source>
</evidence>
<dbReference type="Proteomes" id="UP000219036">
    <property type="component" value="Unassembled WGS sequence"/>
</dbReference>
<feature type="domain" description="Ancillary SecYEG translocon subunit/Cell division coordinator CpoB TPR" evidence="3">
    <location>
        <begin position="25"/>
        <end position="196"/>
    </location>
</feature>
<evidence type="ECO:0000313" key="4">
    <source>
        <dbReference type="EMBL" id="SNZ11420.1"/>
    </source>
</evidence>
<keyword evidence="2" id="KW-1133">Transmembrane helix</keyword>
<keyword evidence="2" id="KW-0812">Transmembrane</keyword>
<dbReference type="PROSITE" id="PS50005">
    <property type="entry name" value="TPR"/>
    <property type="match status" value="1"/>
</dbReference>
<feature type="transmembrane region" description="Helical" evidence="2">
    <location>
        <begin position="32"/>
        <end position="51"/>
    </location>
</feature>
<dbReference type="InterPro" id="IPR011990">
    <property type="entry name" value="TPR-like_helical_dom_sf"/>
</dbReference>
<feature type="repeat" description="TPR" evidence="1">
    <location>
        <begin position="168"/>
        <end position="201"/>
    </location>
</feature>
<protein>
    <submittedName>
        <fullName evidence="4">Putative negative regulator of RcsB-dependent stress response</fullName>
    </submittedName>
</protein>
<evidence type="ECO:0000256" key="2">
    <source>
        <dbReference type="SAM" id="Phobius"/>
    </source>
</evidence>
<accession>A0A285NPG7</accession>
<dbReference type="OrthoDB" id="12696at2"/>